<evidence type="ECO:0000313" key="5">
    <source>
        <dbReference type="Proteomes" id="UP000595917"/>
    </source>
</evidence>
<dbReference type="Pfam" id="PF02738">
    <property type="entry name" value="MoCoBD_1"/>
    <property type="match status" value="1"/>
</dbReference>
<sequence length="706" mass="77612">MKHLQTPSFVEDITPKGTLYAVIVRSPVSDGRLLSIEYPRMPGSYTLIRASDIPGENSLTDTELPILAEDRISYKGEPLAILVGPDLPKLEEYASQCTVKTEAASPAPQPDADSGEALESDRKIFIGDPDTAFKGTKTIVTGSYRTGIQEHWYSDPSGAVALLAYDKMLVYTATQWPFHVRQSVSRVLNVKADDIVVNPCLLGIHLDGKLWYPSLVSCHAALAAMVCKKPVKLILTRQEDFRFSPKRHGSEITIRTALGKKGEILGTAIEAATDIGSHAVFAEETLDRICLGSVGSYKFSNLKIEGHAVKTATPPRGPFAGFGLSQGFFAAERHISKIADSLHQDPLEWRKNHVLNRTSHLAMGIPFKENVSLESLLDSAAAMSDYNRKWASYELLRTQRRESGYKERLEALRGIGIAMAYQGSGFLYEKFEKNIPSVELTLDKDGRLEIKTSMVSADNENALIWQQLAADMLSLEADAIQVVMSSTDKVPDSGPSCLSRNITVVTKLIERACSAIRKQRFRDPLPITVKRSYKPAKGISWANTPIDQNALTHLSWAAGVVEVEIDPIELTPKVRGVWMAVDGGKILSEQRARSSLNFSISQALGWASRERLSYEDGVIPENGMLLYNIPASQDLPPIHIDFAWNDTVNPRGIGELAFSCIPAAYAQAVSQAADYSFESIPITAKDVWEVKKIQQEAEAPGEKGEP</sequence>
<evidence type="ECO:0000259" key="3">
    <source>
        <dbReference type="SMART" id="SM01008"/>
    </source>
</evidence>
<dbReference type="InterPro" id="IPR046867">
    <property type="entry name" value="AldOxase/xan_DH_MoCoBD2"/>
</dbReference>
<evidence type="ECO:0000313" key="4">
    <source>
        <dbReference type="EMBL" id="QQO08052.1"/>
    </source>
</evidence>
<dbReference type="InterPro" id="IPR008274">
    <property type="entry name" value="AldOxase/xan_DH_MoCoBD1"/>
</dbReference>
<organism evidence="4 5">
    <name type="scientific">Breznakiella homolactica</name>
    <dbReference type="NCBI Taxonomy" id="2798577"/>
    <lineage>
        <taxon>Bacteria</taxon>
        <taxon>Pseudomonadati</taxon>
        <taxon>Spirochaetota</taxon>
        <taxon>Spirochaetia</taxon>
        <taxon>Spirochaetales</taxon>
        <taxon>Breznakiellaceae</taxon>
        <taxon>Breznakiella</taxon>
    </lineage>
</organism>
<dbReference type="AlphaFoldDB" id="A0A7T7XKQ7"/>
<keyword evidence="5" id="KW-1185">Reference proteome</keyword>
<dbReference type="Gene3D" id="3.90.1170.50">
    <property type="entry name" value="Aldehyde oxidase/xanthine dehydrogenase, a/b hammerhead"/>
    <property type="match status" value="1"/>
</dbReference>
<keyword evidence="2" id="KW-0560">Oxidoreductase</keyword>
<dbReference type="PANTHER" id="PTHR11908:SF132">
    <property type="entry name" value="ALDEHYDE OXIDASE 1-RELATED"/>
    <property type="match status" value="1"/>
</dbReference>
<name>A0A7T7XKQ7_9SPIR</name>
<dbReference type="EMBL" id="CP067089">
    <property type="protein sequence ID" value="QQO08052.1"/>
    <property type="molecule type" value="Genomic_DNA"/>
</dbReference>
<dbReference type="Proteomes" id="UP000595917">
    <property type="component" value="Chromosome"/>
</dbReference>
<evidence type="ECO:0000256" key="2">
    <source>
        <dbReference type="ARBA" id="ARBA00023002"/>
    </source>
</evidence>
<dbReference type="GO" id="GO:0005506">
    <property type="term" value="F:iron ion binding"/>
    <property type="evidence" value="ECO:0007669"/>
    <property type="project" value="InterPro"/>
</dbReference>
<dbReference type="Gene3D" id="3.30.365.10">
    <property type="entry name" value="Aldehyde oxidase/xanthine dehydrogenase, molybdopterin binding domain"/>
    <property type="match status" value="5"/>
</dbReference>
<evidence type="ECO:0000256" key="1">
    <source>
        <dbReference type="ARBA" id="ARBA00022505"/>
    </source>
</evidence>
<dbReference type="InterPro" id="IPR000674">
    <property type="entry name" value="Ald_Oxase/Xan_DH_a/b"/>
</dbReference>
<proteinExistence type="predicted"/>
<dbReference type="KEGG" id="bhc:JFL75_14025"/>
<gene>
    <name evidence="4" type="ORF">JFL75_14025</name>
</gene>
<keyword evidence="1" id="KW-0500">Molybdenum</keyword>
<dbReference type="GO" id="GO:0016491">
    <property type="term" value="F:oxidoreductase activity"/>
    <property type="evidence" value="ECO:0007669"/>
    <property type="project" value="UniProtKB-KW"/>
</dbReference>
<dbReference type="RefSeq" id="WP_215625358.1">
    <property type="nucleotide sequence ID" value="NZ_CP067089.2"/>
</dbReference>
<dbReference type="SUPFAM" id="SSF56003">
    <property type="entry name" value="Molybdenum cofactor-binding domain"/>
    <property type="match status" value="1"/>
</dbReference>
<dbReference type="InterPro" id="IPR016208">
    <property type="entry name" value="Ald_Oxase/xanthine_DH-like"/>
</dbReference>
<dbReference type="PANTHER" id="PTHR11908">
    <property type="entry name" value="XANTHINE DEHYDROGENASE"/>
    <property type="match status" value="1"/>
</dbReference>
<accession>A0A7T7XKQ7</accession>
<dbReference type="Pfam" id="PF20256">
    <property type="entry name" value="MoCoBD_2"/>
    <property type="match status" value="2"/>
</dbReference>
<dbReference type="SUPFAM" id="SSF54665">
    <property type="entry name" value="CO dehydrogenase molybdoprotein N-domain-like"/>
    <property type="match status" value="1"/>
</dbReference>
<dbReference type="InterPro" id="IPR036856">
    <property type="entry name" value="Ald_Oxase/Xan_DH_a/b_sf"/>
</dbReference>
<dbReference type="SMART" id="SM01008">
    <property type="entry name" value="Ald_Xan_dh_C"/>
    <property type="match status" value="1"/>
</dbReference>
<feature type="domain" description="Aldehyde oxidase/xanthine dehydrogenase a/b hammerhead" evidence="3">
    <location>
        <begin position="6"/>
        <end position="105"/>
    </location>
</feature>
<dbReference type="InterPro" id="IPR037165">
    <property type="entry name" value="AldOxase/xan_DH_Mopterin-bd_sf"/>
</dbReference>
<protein>
    <submittedName>
        <fullName evidence="4">Xanthine dehydrogenase family protein</fullName>
    </submittedName>
</protein>
<reference evidence="4" key="1">
    <citation type="submission" date="2021-01" db="EMBL/GenBank/DDBJ databases">
        <title>Description of Breznakiella homolactica.</title>
        <authorList>
            <person name="Song Y."/>
            <person name="Brune A."/>
        </authorList>
    </citation>
    <scope>NUCLEOTIDE SEQUENCE</scope>
    <source>
        <strain evidence="4">RmG30</strain>
    </source>
</reference>